<reference evidence="1" key="2">
    <citation type="submission" date="2020-09" db="EMBL/GenBank/DDBJ databases">
        <authorList>
            <person name="Sun Q."/>
            <person name="Ohkuma M."/>
        </authorList>
    </citation>
    <scope>NUCLEOTIDE SEQUENCE</scope>
    <source>
        <strain evidence="1">JCM 13064</strain>
    </source>
</reference>
<evidence type="ECO:0008006" key="3">
    <source>
        <dbReference type="Google" id="ProtNLM"/>
    </source>
</evidence>
<comment type="caution">
    <text evidence="1">The sequence shown here is derived from an EMBL/GenBank/DDBJ whole genome shotgun (WGS) entry which is preliminary data.</text>
</comment>
<evidence type="ECO:0000313" key="1">
    <source>
        <dbReference type="EMBL" id="GGK81630.1"/>
    </source>
</evidence>
<name>A0A917VH85_9ACTN</name>
<accession>A0A917VH85</accession>
<dbReference type="RefSeq" id="WP_189163183.1">
    <property type="nucleotide sequence ID" value="NZ_BMNT01000012.1"/>
</dbReference>
<dbReference type="Proteomes" id="UP000645217">
    <property type="component" value="Unassembled WGS sequence"/>
</dbReference>
<protein>
    <recommendedName>
        <fullName evidence="3">Transposase</fullName>
    </recommendedName>
</protein>
<reference evidence="1" key="1">
    <citation type="journal article" date="2014" name="Int. J. Syst. Evol. Microbiol.">
        <title>Complete genome sequence of Corynebacterium casei LMG S-19264T (=DSM 44701T), isolated from a smear-ripened cheese.</title>
        <authorList>
            <consortium name="US DOE Joint Genome Institute (JGI-PGF)"/>
            <person name="Walter F."/>
            <person name="Albersmeier A."/>
            <person name="Kalinowski J."/>
            <person name="Ruckert C."/>
        </authorList>
    </citation>
    <scope>NUCLEOTIDE SEQUENCE</scope>
    <source>
        <strain evidence="1">JCM 13064</strain>
    </source>
</reference>
<evidence type="ECO:0000313" key="2">
    <source>
        <dbReference type="Proteomes" id="UP000645217"/>
    </source>
</evidence>
<dbReference type="AlphaFoldDB" id="A0A917VH85"/>
<organism evidence="1 2">
    <name type="scientific">Sphaerisporangium melleum</name>
    <dbReference type="NCBI Taxonomy" id="321316"/>
    <lineage>
        <taxon>Bacteria</taxon>
        <taxon>Bacillati</taxon>
        <taxon>Actinomycetota</taxon>
        <taxon>Actinomycetes</taxon>
        <taxon>Streptosporangiales</taxon>
        <taxon>Streptosporangiaceae</taxon>
        <taxon>Sphaerisporangium</taxon>
    </lineage>
</organism>
<gene>
    <name evidence="1" type="ORF">GCM10007964_25360</name>
</gene>
<proteinExistence type="predicted"/>
<sequence length="68" mass="7672">MVTGQRAGLPVMVMVCGYSRWLLVRMPPSRAAGDLFAGMWTLLRMLGAAPKTLVRDKRKRDDREPGKR</sequence>
<dbReference type="EMBL" id="BMNT01000012">
    <property type="protein sequence ID" value="GGK81630.1"/>
    <property type="molecule type" value="Genomic_DNA"/>
</dbReference>
<keyword evidence="2" id="KW-1185">Reference proteome</keyword>